<reference evidence="2" key="1">
    <citation type="submission" date="2014-12" db="EMBL/GenBank/DDBJ databases">
        <title>Insight into the proteome of Arion vulgaris.</title>
        <authorList>
            <person name="Aradska J."/>
            <person name="Bulat T."/>
            <person name="Smidak R."/>
            <person name="Sarate P."/>
            <person name="Gangsoo J."/>
            <person name="Sialana F."/>
            <person name="Bilban M."/>
            <person name="Lubec G."/>
        </authorList>
    </citation>
    <scope>NUCLEOTIDE SEQUENCE</scope>
    <source>
        <tissue evidence="2">Skin</tissue>
    </source>
</reference>
<gene>
    <name evidence="2" type="primary">ORF80128</name>
</gene>
<feature type="compositionally biased region" description="Basic and acidic residues" evidence="1">
    <location>
        <begin position="158"/>
        <end position="168"/>
    </location>
</feature>
<proteinExistence type="predicted"/>
<feature type="region of interest" description="Disordered" evidence="1">
    <location>
        <begin position="139"/>
        <end position="168"/>
    </location>
</feature>
<sequence length="567" mass="62301">MYDRAARNLDFKVGSTSDTVGPGSYEYDFKNKLKGDGYAPFLSMSGRETCPVVSDQAVVAPGPGHYDISLLQDGPKGKGPLANKTKRFPNSISETPGPGAYHSHKYLELGDKPKSAPGMGNEEKRMMLANRIKFYRKPEAPSIPSKGQAYGYEECDDGSLKKQNAPERDKSLGPAFYFPIVPESKSTKAYKGIHFGKLSSRRMGFAGKTGPGPGHYNPYDGHSANIENVNSQYEGNFRIESHLPRYHELIPQEAMKKTIPGPGSYEIKSFFLQQTQTLNTEGIEVEHPPFLSQSKRFASVKSIAPAPGTYNDPRTALESLTRIRGMKKSPFAQTSVRFHQENSTNNLPGPGSYNIPGLGTESMRKAYMEATRKGVFGTTASRVQPLAIAADLEIPGPGHYQVPERAPKPRYPQLSSNFASITRRLKPPEHDAPPPGAYDVVTAYELSQVKPSIAKPRSEAAIRKHNSFLSAAPRFARYKDFESPGPGSYTLAAQPWSSKGGLMDTREKRFRDEKEDFPGPGTYEFSPLIQDTVLKGSFNHTLGNPITPVADKPHAQTNTKHAFLLGV</sequence>
<evidence type="ECO:0000256" key="1">
    <source>
        <dbReference type="SAM" id="MobiDB-lite"/>
    </source>
</evidence>
<evidence type="ECO:0000313" key="2">
    <source>
        <dbReference type="EMBL" id="CEK71873.1"/>
    </source>
</evidence>
<dbReference type="AlphaFoldDB" id="A0A0B6ZTI0"/>
<evidence type="ECO:0008006" key="3">
    <source>
        <dbReference type="Google" id="ProtNLM"/>
    </source>
</evidence>
<dbReference type="PANTHER" id="PTHR21580:SF60">
    <property type="entry name" value="SPERM-TAIL PG-RICH REPEAT-CONTAINING PROTEIN 2"/>
    <property type="match status" value="1"/>
</dbReference>
<organism evidence="2">
    <name type="scientific">Arion vulgaris</name>
    <dbReference type="NCBI Taxonomy" id="1028688"/>
    <lineage>
        <taxon>Eukaryota</taxon>
        <taxon>Metazoa</taxon>
        <taxon>Spiralia</taxon>
        <taxon>Lophotrochozoa</taxon>
        <taxon>Mollusca</taxon>
        <taxon>Gastropoda</taxon>
        <taxon>Heterobranchia</taxon>
        <taxon>Euthyneura</taxon>
        <taxon>Panpulmonata</taxon>
        <taxon>Eupulmonata</taxon>
        <taxon>Stylommatophora</taxon>
        <taxon>Helicina</taxon>
        <taxon>Arionoidea</taxon>
        <taxon>Arionidae</taxon>
        <taxon>Arion</taxon>
    </lineage>
</organism>
<protein>
    <recommendedName>
        <fullName evidence="3">Sperm-tail PG-rich repeat-containing protein 2</fullName>
    </recommendedName>
</protein>
<name>A0A0B6ZTI0_9EUPU</name>
<dbReference type="EMBL" id="HACG01025008">
    <property type="protein sequence ID" value="CEK71873.1"/>
    <property type="molecule type" value="Transcribed_RNA"/>
</dbReference>
<dbReference type="Pfam" id="PF07004">
    <property type="entry name" value="SHIPPO-rpt"/>
    <property type="match status" value="7"/>
</dbReference>
<dbReference type="InterPro" id="IPR051291">
    <property type="entry name" value="CIMAP"/>
</dbReference>
<accession>A0A0B6ZTI0</accession>
<dbReference type="PANTHER" id="PTHR21580">
    <property type="entry name" value="SHIPPO-1-RELATED"/>
    <property type="match status" value="1"/>
</dbReference>
<dbReference type="InterPro" id="IPR010736">
    <property type="entry name" value="SHIPPO-rpt"/>
</dbReference>